<protein>
    <submittedName>
        <fullName evidence="2">Uncharacterized protein</fullName>
    </submittedName>
</protein>
<feature type="region of interest" description="Disordered" evidence="1">
    <location>
        <begin position="1"/>
        <end position="23"/>
    </location>
</feature>
<reference evidence="2" key="2">
    <citation type="journal article" date="2015" name="Fish Shellfish Immunol.">
        <title>Early steps in the European eel (Anguilla anguilla)-Vibrio vulnificus interaction in the gills: Role of the RtxA13 toxin.</title>
        <authorList>
            <person name="Callol A."/>
            <person name="Pajuelo D."/>
            <person name="Ebbesson L."/>
            <person name="Teles M."/>
            <person name="MacKenzie S."/>
            <person name="Amaro C."/>
        </authorList>
    </citation>
    <scope>NUCLEOTIDE SEQUENCE</scope>
</reference>
<name>A0A0E9W540_ANGAN</name>
<proteinExistence type="predicted"/>
<sequence>MEDSRQVSRCPDSTAMEDSSSLHSLAVRRQPCLCP</sequence>
<reference evidence="2" key="1">
    <citation type="submission" date="2014-11" db="EMBL/GenBank/DDBJ databases">
        <authorList>
            <person name="Amaro Gonzalez C."/>
        </authorList>
    </citation>
    <scope>NUCLEOTIDE SEQUENCE</scope>
</reference>
<evidence type="ECO:0000256" key="1">
    <source>
        <dbReference type="SAM" id="MobiDB-lite"/>
    </source>
</evidence>
<evidence type="ECO:0000313" key="2">
    <source>
        <dbReference type="EMBL" id="JAH84710.1"/>
    </source>
</evidence>
<accession>A0A0E9W540</accession>
<dbReference type="EMBL" id="GBXM01023867">
    <property type="protein sequence ID" value="JAH84710.1"/>
    <property type="molecule type" value="Transcribed_RNA"/>
</dbReference>
<dbReference type="AlphaFoldDB" id="A0A0E9W540"/>
<organism evidence="2">
    <name type="scientific">Anguilla anguilla</name>
    <name type="common">European freshwater eel</name>
    <name type="synonym">Muraena anguilla</name>
    <dbReference type="NCBI Taxonomy" id="7936"/>
    <lineage>
        <taxon>Eukaryota</taxon>
        <taxon>Metazoa</taxon>
        <taxon>Chordata</taxon>
        <taxon>Craniata</taxon>
        <taxon>Vertebrata</taxon>
        <taxon>Euteleostomi</taxon>
        <taxon>Actinopterygii</taxon>
        <taxon>Neopterygii</taxon>
        <taxon>Teleostei</taxon>
        <taxon>Anguilliformes</taxon>
        <taxon>Anguillidae</taxon>
        <taxon>Anguilla</taxon>
    </lineage>
</organism>